<evidence type="ECO:0000313" key="4">
    <source>
        <dbReference type="Proteomes" id="UP000566454"/>
    </source>
</evidence>
<dbReference type="Pfam" id="PF12733">
    <property type="entry name" value="Cadherin-like"/>
    <property type="match status" value="1"/>
</dbReference>
<feature type="domain" description="NXPE C-terminal" evidence="2">
    <location>
        <begin position="639"/>
        <end position="763"/>
    </location>
</feature>
<comment type="caution">
    <text evidence="3">The sequence shown here is derived from an EMBL/GenBank/DDBJ whole genome shotgun (WGS) entry which is preliminary data.</text>
</comment>
<feature type="domain" description="Cadherin-like beta-sandwich-like" evidence="1">
    <location>
        <begin position="475"/>
        <end position="559"/>
    </location>
</feature>
<accession>A0A7K5QIR3</accession>
<dbReference type="Pfam" id="PF24536">
    <property type="entry name" value="NXPE4_C"/>
    <property type="match status" value="1"/>
</dbReference>
<sequence length="921" mass="105672">HFGSHTRRAVLYAPPAHQETDRQLCQRILAKHGYTVTVLENTGLVQGLRHEGPYHSGMNPWDLFICLSSRKNGGTGCFQTEDLHNLELFQKVNQLPEIQYFLCRKEGLCQITKAFSDLQLPLVTPDCSGQPGLSRASTTRNVSQGSAVTEQARASHLQHWWKQSMSTKLNQVSTSDHKDILKAQDFSVIIKAYVLVTSLTPLRAFIHSTTTVWHPPKKKHFTIKVKHLISSYLTSLKWVPFILYFRCSQCFQMLTFDIGFSMSKHPVVLKVHENFDFQVENESTTQDQISKELLFEDTFKFLLSNESSTSSFIEALQKIYGSSVSKEGTYNREDEQCFSLEEINSMTTFIKELKSLGQFELLFPSSAPKIQMLLRDLYRMVDPTRRLGSVLAVHWLLSSVLQQFQFMNKEAHTNLSECSYFSDCGKLVFPFIESSDCITDCPSRQEIYGKSSDFWLRSYKDTLSHIRQIFTSPQLDLNPQFNPKIREYYAEVPFDMVTVKIGAEPSNCQCRVHLDNKKGPSIANYPLGLGLNKVIILLTDDSQPSTEIVSSYRITIYREDRPSLPLFDDYMMCGFVQDCGSKIWPEESCGLQPLSHEYLSAISQTVFKTCEAGDTKGQWIVPCLSCSDNRTCDWRAITWQPHGCRHSVLAKPELQRCVEGRRILFIGDSTNRGMMYYLIERVNKTLQEWQKTHDVKCYHNINEGKTFISYSYYPQFWMNANQRPTFEKALEQLLQRSRPLENTDQTVLIVGGVQWLNSNHLQIIQKVLNRENLSNILVIVKSIGMGFHLPVDGIHSLSQAEVQNLWNENLIILDTAKNLGYEVVDTFVITMGRYKEFLQGKCGCHFHEVVKSNPSEERPHITMTLSRHYMLGKYFSSQSKPSQLQDNYATNSQSPYHVQGPINQVYSEILLSRLCASKREF</sequence>
<name>A0A7K5QIR3_9PASE</name>
<dbReference type="PANTHER" id="PTHR14776">
    <property type="entry name" value="CADHERIN-LIKE AND PC-ESTERASE DOMAIN-CONTAINING PROTEIN 1"/>
    <property type="match status" value="1"/>
</dbReference>
<organism evidence="3 4">
    <name type="scientific">Prunella himalayana</name>
    <dbReference type="NCBI Taxonomy" id="670356"/>
    <lineage>
        <taxon>Eukaryota</taxon>
        <taxon>Metazoa</taxon>
        <taxon>Chordata</taxon>
        <taxon>Craniata</taxon>
        <taxon>Vertebrata</taxon>
        <taxon>Euteleostomi</taxon>
        <taxon>Archelosauria</taxon>
        <taxon>Archosauria</taxon>
        <taxon>Dinosauria</taxon>
        <taxon>Saurischia</taxon>
        <taxon>Theropoda</taxon>
        <taxon>Coelurosauria</taxon>
        <taxon>Aves</taxon>
        <taxon>Neognathae</taxon>
        <taxon>Neoaves</taxon>
        <taxon>Telluraves</taxon>
        <taxon>Australaves</taxon>
        <taxon>Passeriformes</taxon>
        <taxon>Passeroidea</taxon>
        <taxon>Prunellidae</taxon>
        <taxon>Prunella</taxon>
    </lineage>
</organism>
<dbReference type="InterPro" id="IPR025883">
    <property type="entry name" value="Cadherin-like_domain"/>
</dbReference>
<dbReference type="EMBL" id="VYZK01000097">
    <property type="protein sequence ID" value="NWT67282.1"/>
    <property type="molecule type" value="Genomic_DNA"/>
</dbReference>
<dbReference type="InterPro" id="IPR057106">
    <property type="entry name" value="NXPE4_C"/>
</dbReference>
<gene>
    <name evidence="3" type="primary">Cped1</name>
    <name evidence="3" type="ORF">PRUHIM_R14770</name>
</gene>
<proteinExistence type="predicted"/>
<evidence type="ECO:0000259" key="1">
    <source>
        <dbReference type="Pfam" id="PF12733"/>
    </source>
</evidence>
<dbReference type="OrthoDB" id="1932925at2759"/>
<dbReference type="PANTHER" id="PTHR14776:SF1">
    <property type="entry name" value="CADHERIN-LIKE AND PC-ESTERASE DOMAIN-CONTAINING PROTEIN 1"/>
    <property type="match status" value="1"/>
</dbReference>
<feature type="non-terminal residue" evidence="3">
    <location>
        <position position="921"/>
    </location>
</feature>
<evidence type="ECO:0000313" key="3">
    <source>
        <dbReference type="EMBL" id="NWT67282.1"/>
    </source>
</evidence>
<feature type="non-terminal residue" evidence="3">
    <location>
        <position position="1"/>
    </location>
</feature>
<reference evidence="3 4" key="1">
    <citation type="submission" date="2019-09" db="EMBL/GenBank/DDBJ databases">
        <title>Bird 10,000 Genomes (B10K) Project - Family phase.</title>
        <authorList>
            <person name="Zhang G."/>
        </authorList>
    </citation>
    <scope>NUCLEOTIDE SEQUENCE [LARGE SCALE GENOMIC DNA]</scope>
    <source>
        <strain evidence="3">B10K-DU-013-18</strain>
        <tissue evidence="3">Muscle</tissue>
    </source>
</reference>
<dbReference type="Proteomes" id="UP000566454">
    <property type="component" value="Unassembled WGS sequence"/>
</dbReference>
<keyword evidence="4" id="KW-1185">Reference proteome</keyword>
<dbReference type="AlphaFoldDB" id="A0A7K5QIR3"/>
<protein>
    <submittedName>
        <fullName evidence="3">CPED1 protein</fullName>
    </submittedName>
</protein>
<evidence type="ECO:0000259" key="2">
    <source>
        <dbReference type="Pfam" id="PF24536"/>
    </source>
</evidence>